<accession>A0A914PCS5</accession>
<reference evidence="2" key="1">
    <citation type="submission" date="2022-11" db="UniProtKB">
        <authorList>
            <consortium name="WormBaseParasite"/>
        </authorList>
    </citation>
    <scope>IDENTIFICATION</scope>
</reference>
<name>A0A914PCS5_9BILA</name>
<keyword evidence="1" id="KW-1185">Reference proteome</keyword>
<dbReference type="WBParaSite" id="PDA_v2.g15953.t1">
    <property type="protein sequence ID" value="PDA_v2.g15953.t1"/>
    <property type="gene ID" value="PDA_v2.g15953"/>
</dbReference>
<protein>
    <submittedName>
        <fullName evidence="2">Uncharacterized protein</fullName>
    </submittedName>
</protein>
<evidence type="ECO:0000313" key="2">
    <source>
        <dbReference type="WBParaSite" id="PDA_v2.g15953.t1"/>
    </source>
</evidence>
<proteinExistence type="predicted"/>
<sequence>MFPSVTTTASPTTTTTAITTTTTACPPNTCGPIPIVGGVIVNGPAPDANCDYRSSLSCPNPIDVLDFEYAPGMFENQPQGEGVLCTAGSLSYDGVFGSAIISVACV</sequence>
<dbReference type="Proteomes" id="UP000887578">
    <property type="component" value="Unplaced"/>
</dbReference>
<dbReference type="AlphaFoldDB" id="A0A914PCS5"/>
<evidence type="ECO:0000313" key="1">
    <source>
        <dbReference type="Proteomes" id="UP000887578"/>
    </source>
</evidence>
<organism evidence="1 2">
    <name type="scientific">Panagrolaimus davidi</name>
    <dbReference type="NCBI Taxonomy" id="227884"/>
    <lineage>
        <taxon>Eukaryota</taxon>
        <taxon>Metazoa</taxon>
        <taxon>Ecdysozoa</taxon>
        <taxon>Nematoda</taxon>
        <taxon>Chromadorea</taxon>
        <taxon>Rhabditida</taxon>
        <taxon>Tylenchina</taxon>
        <taxon>Panagrolaimomorpha</taxon>
        <taxon>Panagrolaimoidea</taxon>
        <taxon>Panagrolaimidae</taxon>
        <taxon>Panagrolaimus</taxon>
    </lineage>
</organism>